<dbReference type="Pfam" id="PF06226">
    <property type="entry name" value="DUF1007"/>
    <property type="match status" value="1"/>
</dbReference>
<dbReference type="InterPro" id="IPR018247">
    <property type="entry name" value="EF_Hand_1_Ca_BS"/>
</dbReference>
<proteinExistence type="predicted"/>
<evidence type="ECO:0000256" key="1">
    <source>
        <dbReference type="SAM" id="SignalP"/>
    </source>
</evidence>
<protein>
    <submittedName>
        <fullName evidence="2">DUF1007 family protein</fullName>
    </submittedName>
</protein>
<comment type="caution">
    <text evidence="2">The sequence shown here is derived from an EMBL/GenBank/DDBJ whole genome shotgun (WGS) entry which is preliminary data.</text>
</comment>
<feature type="signal peptide" evidence="1">
    <location>
        <begin position="1"/>
        <end position="27"/>
    </location>
</feature>
<name>A0ABW5BKN3_9PROT</name>
<feature type="chain" id="PRO_5045340117" evidence="1">
    <location>
        <begin position="28"/>
        <end position="231"/>
    </location>
</feature>
<keyword evidence="3" id="KW-1185">Reference proteome</keyword>
<evidence type="ECO:0000313" key="2">
    <source>
        <dbReference type="EMBL" id="MFD2206682.1"/>
    </source>
</evidence>
<dbReference type="PROSITE" id="PS00018">
    <property type="entry name" value="EF_HAND_1"/>
    <property type="match status" value="1"/>
</dbReference>
<keyword evidence="1" id="KW-0732">Signal</keyword>
<reference evidence="3" key="1">
    <citation type="journal article" date="2019" name="Int. J. Syst. Evol. Microbiol.">
        <title>The Global Catalogue of Microorganisms (GCM) 10K type strain sequencing project: providing services to taxonomists for standard genome sequencing and annotation.</title>
        <authorList>
            <consortium name="The Broad Institute Genomics Platform"/>
            <consortium name="The Broad Institute Genome Sequencing Center for Infectious Disease"/>
            <person name="Wu L."/>
            <person name="Ma J."/>
        </authorList>
    </citation>
    <scope>NUCLEOTIDE SEQUENCE [LARGE SCALE GENOMIC DNA]</scope>
    <source>
        <strain evidence="3">CGMCC 4.7192</strain>
    </source>
</reference>
<gene>
    <name evidence="2" type="ORF">ACFSKO_13710</name>
</gene>
<dbReference type="InterPro" id="IPR010412">
    <property type="entry name" value="DUF1007"/>
</dbReference>
<organism evidence="2 3">
    <name type="scientific">Kiloniella antarctica</name>
    <dbReference type="NCBI Taxonomy" id="1550907"/>
    <lineage>
        <taxon>Bacteria</taxon>
        <taxon>Pseudomonadati</taxon>
        <taxon>Pseudomonadota</taxon>
        <taxon>Alphaproteobacteria</taxon>
        <taxon>Rhodospirillales</taxon>
        <taxon>Kiloniellaceae</taxon>
        <taxon>Kiloniella</taxon>
    </lineage>
</organism>
<sequence>MRSPTRRFMMGLLLLALSLFDLPKAYAHPHVWVDAAVIIHRNDAGQIAAIEPVWIFDDLYTATLLPDLDLDHSGEVERSELLNFAQEAVHNLHEWGYFLSAKKENGQILYFEEKISTESVVLNNRLLLRFKLTLDHPIASSEVIELKMYDPSYFIAIELVKEKTVSFLGPDGVAQNQPDTARNECQSEVMDPSSNENNETPLSELFFSDEEIAENPDLGSIFAQILRVSCL</sequence>
<accession>A0ABW5BKN3</accession>
<dbReference type="RefSeq" id="WP_380252557.1">
    <property type="nucleotide sequence ID" value="NZ_JBHUII010000007.1"/>
</dbReference>
<dbReference type="EMBL" id="JBHUII010000007">
    <property type="protein sequence ID" value="MFD2206682.1"/>
    <property type="molecule type" value="Genomic_DNA"/>
</dbReference>
<dbReference type="Proteomes" id="UP001597294">
    <property type="component" value="Unassembled WGS sequence"/>
</dbReference>
<evidence type="ECO:0000313" key="3">
    <source>
        <dbReference type="Proteomes" id="UP001597294"/>
    </source>
</evidence>